<feature type="transmembrane region" description="Helical" evidence="1">
    <location>
        <begin position="7"/>
        <end position="25"/>
    </location>
</feature>
<dbReference type="KEGG" id="gah:GAH_01316"/>
<organism evidence="2 3">
    <name type="scientific">Geoglobus ahangari</name>
    <dbReference type="NCBI Taxonomy" id="113653"/>
    <lineage>
        <taxon>Archaea</taxon>
        <taxon>Methanobacteriati</taxon>
        <taxon>Methanobacteriota</taxon>
        <taxon>Archaeoglobi</taxon>
        <taxon>Archaeoglobales</taxon>
        <taxon>Archaeoglobaceae</taxon>
        <taxon>Geoglobus</taxon>
    </lineage>
</organism>
<keyword evidence="1" id="KW-1133">Transmembrane helix</keyword>
<accession>A0A0F7IH97</accession>
<dbReference type="STRING" id="113653.GAH_01316"/>
<sequence>MPWPPKVFWLGVLVMYGYTFLMWALEATAHINHIWIGPVLAPTIYASLIGTFIIPVVVAFLYFYIPEKAEEARGGS</sequence>
<dbReference type="OrthoDB" id="51337at2157"/>
<feature type="transmembrane region" description="Helical" evidence="1">
    <location>
        <begin position="45"/>
        <end position="65"/>
    </location>
</feature>
<evidence type="ECO:0008006" key="4">
    <source>
        <dbReference type="Google" id="ProtNLM"/>
    </source>
</evidence>
<dbReference type="InParanoid" id="A0A0F7IH97"/>
<evidence type="ECO:0000313" key="2">
    <source>
        <dbReference type="EMBL" id="AKG91382.1"/>
    </source>
</evidence>
<dbReference type="EMBL" id="CP011267">
    <property type="protein sequence ID" value="AKG91382.1"/>
    <property type="molecule type" value="Genomic_DNA"/>
</dbReference>
<evidence type="ECO:0000256" key="1">
    <source>
        <dbReference type="SAM" id="Phobius"/>
    </source>
</evidence>
<gene>
    <name evidence="2" type="ORF">GAH_01316</name>
</gene>
<evidence type="ECO:0000313" key="3">
    <source>
        <dbReference type="Proteomes" id="UP000034723"/>
    </source>
</evidence>
<reference evidence="2 3" key="1">
    <citation type="submission" date="2015-04" db="EMBL/GenBank/DDBJ databases">
        <title>The complete genome sequence of the hyperthermophilic, obligate iron-reducing archaeon Geoglobus ahangari strain 234T.</title>
        <authorList>
            <person name="Manzella M.P."/>
            <person name="Holmes D.E."/>
            <person name="Rocheleau J.M."/>
            <person name="Chung A."/>
            <person name="Reguera G."/>
            <person name="Kashefi K."/>
        </authorList>
    </citation>
    <scope>NUCLEOTIDE SEQUENCE [LARGE SCALE GENOMIC DNA]</scope>
    <source>
        <strain evidence="2 3">234</strain>
    </source>
</reference>
<protein>
    <recommendedName>
        <fullName evidence="4">DUF997 family protein</fullName>
    </recommendedName>
</protein>
<dbReference type="AlphaFoldDB" id="A0A0F7IH97"/>
<keyword evidence="1" id="KW-0472">Membrane</keyword>
<keyword evidence="3" id="KW-1185">Reference proteome</keyword>
<name>A0A0F7IH97_9EURY</name>
<keyword evidence="1" id="KW-0812">Transmembrane</keyword>
<dbReference type="HOGENOM" id="CLU_2645719_0_0_2"/>
<proteinExistence type="predicted"/>
<dbReference type="Proteomes" id="UP000034723">
    <property type="component" value="Chromosome"/>
</dbReference>